<keyword evidence="14 24" id="KW-0472">Membrane</keyword>
<comment type="similarity">
    <text evidence="4">Belongs to the TMEM8 family.</text>
</comment>
<comment type="function">
    <text evidence="18">Rt/POMT1 and tw/POMT2 function as a protein O-mannosyltransferase in association with each other to generate and maintain normal muscle development.</text>
</comment>
<evidence type="ECO:0000256" key="20">
    <source>
        <dbReference type="ARBA" id="ARBA00081085"/>
    </source>
</evidence>
<keyword evidence="28" id="KW-1185">Reference proteome</keyword>
<feature type="transmembrane region" description="Helical" evidence="24">
    <location>
        <begin position="1229"/>
        <end position="1248"/>
    </location>
</feature>
<keyword evidence="12" id="KW-0256">Endoplasmic reticulum</keyword>
<dbReference type="InterPro" id="IPR036300">
    <property type="entry name" value="MIR_dom_sf"/>
</dbReference>
<keyword evidence="11" id="KW-0677">Repeat</keyword>
<evidence type="ECO:0000313" key="28">
    <source>
        <dbReference type="Proteomes" id="UP000655588"/>
    </source>
</evidence>
<evidence type="ECO:0000256" key="16">
    <source>
        <dbReference type="ARBA" id="ARBA00045085"/>
    </source>
</evidence>
<evidence type="ECO:0000256" key="21">
    <source>
        <dbReference type="PROSITE-ProRule" id="PRU00076"/>
    </source>
</evidence>
<comment type="pathway">
    <text evidence="3">Protein modification; protein glycosylation.</text>
</comment>
<feature type="domain" description="MIR" evidence="26">
    <location>
        <begin position="377"/>
        <end position="433"/>
    </location>
</feature>
<evidence type="ECO:0000256" key="12">
    <source>
        <dbReference type="ARBA" id="ARBA00022824"/>
    </source>
</evidence>
<dbReference type="Gene3D" id="2.80.10.50">
    <property type="match status" value="1"/>
</dbReference>
<comment type="caution">
    <text evidence="27">The sequence shown here is derived from an EMBL/GenBank/DDBJ whole genome shotgun (WGS) entry which is preliminary data.</text>
</comment>
<feature type="domain" description="EGF-like" evidence="25">
    <location>
        <begin position="972"/>
        <end position="1012"/>
    </location>
</feature>
<evidence type="ECO:0000259" key="25">
    <source>
        <dbReference type="PROSITE" id="PS50026"/>
    </source>
</evidence>
<evidence type="ECO:0000256" key="17">
    <source>
        <dbReference type="ARBA" id="ARBA00045102"/>
    </source>
</evidence>
<evidence type="ECO:0000256" key="4">
    <source>
        <dbReference type="ARBA" id="ARBA00005542"/>
    </source>
</evidence>
<dbReference type="InterPro" id="IPR016093">
    <property type="entry name" value="MIR_motif"/>
</dbReference>
<evidence type="ECO:0000256" key="6">
    <source>
        <dbReference type="ARBA" id="ARBA00012839"/>
    </source>
</evidence>
<feature type="transmembrane region" description="Helical" evidence="24">
    <location>
        <begin position="1203"/>
        <end position="1223"/>
    </location>
</feature>
<keyword evidence="13 24" id="KW-1133">Transmembrane helix</keyword>
<evidence type="ECO:0000256" key="1">
    <source>
        <dbReference type="ARBA" id="ARBA00004477"/>
    </source>
</evidence>
<comment type="subunit">
    <text evidence="19">Interacts with Rt/POMT1.</text>
</comment>
<keyword evidence="21" id="KW-1015">Disulfide bond</keyword>
<evidence type="ECO:0000256" key="8">
    <source>
        <dbReference type="ARBA" id="ARBA00022676"/>
    </source>
</evidence>
<evidence type="ECO:0000256" key="11">
    <source>
        <dbReference type="ARBA" id="ARBA00022737"/>
    </source>
</evidence>
<dbReference type="PROSITE" id="PS50919">
    <property type="entry name" value="MIR"/>
    <property type="match status" value="3"/>
</dbReference>
<comment type="catalytic activity">
    <reaction evidence="16">
        <text>a di-trans,poly-cis-dolichyl beta-D-mannosyl phosphate + L-threonyl-[protein] = 3-O-(alpha-D-mannosyl)-L-threonyl-[protein] + a di-trans,poly-cis-dolichyl phosphate + H(+)</text>
        <dbReference type="Rhea" id="RHEA:53396"/>
        <dbReference type="Rhea" id="RHEA-COMP:11060"/>
        <dbReference type="Rhea" id="RHEA-COMP:13547"/>
        <dbReference type="Rhea" id="RHEA-COMP:19498"/>
        <dbReference type="Rhea" id="RHEA-COMP:19501"/>
        <dbReference type="ChEBI" id="CHEBI:15378"/>
        <dbReference type="ChEBI" id="CHEBI:30013"/>
        <dbReference type="ChEBI" id="CHEBI:57683"/>
        <dbReference type="ChEBI" id="CHEBI:58211"/>
        <dbReference type="ChEBI" id="CHEBI:137323"/>
        <dbReference type="EC" id="2.4.1.109"/>
    </reaction>
</comment>
<reference evidence="27" key="1">
    <citation type="submission" date="2019-11" db="EMBL/GenBank/DDBJ databases">
        <title>The nuclear and mitochondrial genomes of Frieseomelitta varia - a highly eusocial stingless bee (Meliponini) with a permanently sterile worker caste.</title>
        <authorList>
            <person name="Freitas F.C.P."/>
            <person name="Lourenco A.P."/>
            <person name="Nunes F.M.F."/>
            <person name="Paschoal A.R."/>
            <person name="Abreu F.C.P."/>
            <person name="Barbin F.O."/>
            <person name="Bataglia L."/>
            <person name="Cardoso-Junior C.A.M."/>
            <person name="Cervoni M.S."/>
            <person name="Silva S.R."/>
            <person name="Dalarmi F."/>
            <person name="Del Lama M.A."/>
            <person name="Depintor T.S."/>
            <person name="Ferreira K.M."/>
            <person name="Goria P.S."/>
            <person name="Jaskot M.C."/>
            <person name="Lago D.C."/>
            <person name="Luna-Lucena D."/>
            <person name="Moda L.M."/>
            <person name="Nascimento L."/>
            <person name="Pedrino M."/>
            <person name="Rabico F.O."/>
            <person name="Sanches F.C."/>
            <person name="Santos D.E."/>
            <person name="Santos C.G."/>
            <person name="Vieira J."/>
            <person name="Lopes T.F."/>
            <person name="Barchuk A.R."/>
            <person name="Hartfelder K."/>
            <person name="Simoes Z.L.P."/>
            <person name="Bitondi M.M.G."/>
            <person name="Pinheiro D.G."/>
        </authorList>
    </citation>
    <scope>NUCLEOTIDE SEQUENCE</scope>
    <source>
        <strain evidence="27">USP_RPSP 00005682</strain>
        <tissue evidence="27">Whole individual</tissue>
    </source>
</reference>
<keyword evidence="8" id="KW-0328">Glycosyltransferase</keyword>
<evidence type="ECO:0000256" key="23">
    <source>
        <dbReference type="SAM" id="MobiDB-lite"/>
    </source>
</evidence>
<evidence type="ECO:0000256" key="13">
    <source>
        <dbReference type="ARBA" id="ARBA00022989"/>
    </source>
</evidence>
<dbReference type="PANTHER" id="PTHR14319">
    <property type="entry name" value="FIVE-SPAN TRANSMEMBRANE PROTEIN M83"/>
    <property type="match status" value="1"/>
</dbReference>
<organism evidence="27 28">
    <name type="scientific">Frieseomelitta varia</name>
    <dbReference type="NCBI Taxonomy" id="561572"/>
    <lineage>
        <taxon>Eukaryota</taxon>
        <taxon>Metazoa</taxon>
        <taxon>Ecdysozoa</taxon>
        <taxon>Arthropoda</taxon>
        <taxon>Hexapoda</taxon>
        <taxon>Insecta</taxon>
        <taxon>Pterygota</taxon>
        <taxon>Neoptera</taxon>
        <taxon>Endopterygota</taxon>
        <taxon>Hymenoptera</taxon>
        <taxon>Apocrita</taxon>
        <taxon>Aculeata</taxon>
        <taxon>Apoidea</taxon>
        <taxon>Anthophila</taxon>
        <taxon>Apidae</taxon>
        <taxon>Frieseomelitta</taxon>
    </lineage>
</organism>
<evidence type="ECO:0000256" key="3">
    <source>
        <dbReference type="ARBA" id="ARBA00004922"/>
    </source>
</evidence>
<feature type="domain" description="MIR" evidence="26">
    <location>
        <begin position="251"/>
        <end position="307"/>
    </location>
</feature>
<feature type="coiled-coil region" evidence="22">
    <location>
        <begin position="3"/>
        <end position="37"/>
    </location>
</feature>
<name>A0A833S5Q5_9HYME</name>
<dbReference type="SMART" id="SM00472">
    <property type="entry name" value="MIR"/>
    <property type="match status" value="3"/>
</dbReference>
<feature type="domain" description="MIR" evidence="26">
    <location>
        <begin position="316"/>
        <end position="372"/>
    </location>
</feature>
<evidence type="ECO:0000256" key="15">
    <source>
        <dbReference type="ARBA" id="ARBA00039583"/>
    </source>
</evidence>
<accession>A0A833S5Q5</accession>
<dbReference type="InterPro" id="IPR032421">
    <property type="entry name" value="PMT_4TMC"/>
</dbReference>
<dbReference type="EC" id="2.4.1.109" evidence="6"/>
<evidence type="ECO:0000256" key="19">
    <source>
        <dbReference type="ARBA" id="ARBA00062278"/>
    </source>
</evidence>
<proteinExistence type="inferred from homology"/>
<evidence type="ECO:0000256" key="10">
    <source>
        <dbReference type="ARBA" id="ARBA00022692"/>
    </source>
</evidence>
<evidence type="ECO:0000256" key="2">
    <source>
        <dbReference type="ARBA" id="ARBA00004651"/>
    </source>
</evidence>
<dbReference type="SUPFAM" id="SSF82109">
    <property type="entry name" value="MIR domain"/>
    <property type="match status" value="1"/>
</dbReference>
<evidence type="ECO:0000256" key="18">
    <source>
        <dbReference type="ARBA" id="ARBA00059310"/>
    </source>
</evidence>
<keyword evidence="10 24" id="KW-0812">Transmembrane</keyword>
<comment type="catalytic activity">
    <reaction evidence="17">
        <text>a di-trans,poly-cis-dolichyl beta-D-mannosyl phosphate + L-seryl-[protein] = 3-O-(alpha-D-mannosyl)-L-seryl-[protein] + a di-trans,poly-cis-dolichyl phosphate + H(+)</text>
        <dbReference type="Rhea" id="RHEA:17377"/>
        <dbReference type="Rhea" id="RHEA-COMP:9863"/>
        <dbReference type="Rhea" id="RHEA-COMP:13546"/>
        <dbReference type="Rhea" id="RHEA-COMP:19498"/>
        <dbReference type="Rhea" id="RHEA-COMP:19501"/>
        <dbReference type="ChEBI" id="CHEBI:15378"/>
        <dbReference type="ChEBI" id="CHEBI:29999"/>
        <dbReference type="ChEBI" id="CHEBI:57683"/>
        <dbReference type="ChEBI" id="CHEBI:58211"/>
        <dbReference type="ChEBI" id="CHEBI:137321"/>
        <dbReference type="EC" id="2.4.1.109"/>
    </reaction>
</comment>
<dbReference type="PANTHER" id="PTHR14319:SF3">
    <property type="entry name" value="TRANSMEMBRANE PROTEIN-LIKE PROTEIN"/>
    <property type="match status" value="1"/>
</dbReference>
<evidence type="ECO:0000256" key="5">
    <source>
        <dbReference type="ARBA" id="ARBA00007222"/>
    </source>
</evidence>
<sequence length="1255" mass="140343">MTLGETREQISNLENELSQLKDEKHQLFLQLKKVLNEDDNRRRQLIKESVCPEVITAVGGYPGTGPRVVHPQLFLPLPRSNSPLYKVAVGAPTHTLLPTGPLKRTHSPSPPPTASPYHAGYGYKPTPSIPSYNPPPSKSEEAARRSGDSRAVLWNSAYAEDKFYLRPSSHVTVHGGAIPIQQPPQGAKTGGITSGYPVRPPQPPPAPYPPPPPGTYYINNLKYFSGSGDGFYSSEFQSLLEGNSLYNATMPRQLAYGATITLKNHRTGGGYLHSHWHLYPEGIGARQQQITTYSHKDDNNLWFIKKFDTDGIPSEPMLVKHGDLIRLEHVITHRNLHSHKEIAPISKKHYQVTGYGENGTGDANDVWKILIANGKDGDIVQTVTSKLKFVHYLHHCVLTCSGKTLPKWAYNQQEVSCNPNMRDKNAFWNIEDNNYAKLPNVSFQVYAPGFLDRFLESHAVMLQGNSDLKVKEGEVSSRPWQWPINYRGQFFSGNSLRIYLLGYLCRSVEEVACYEANRRIYNMRDTVLAISFAWILAIERCLGGKLERFAHRPNNVLDDYYAYRHISIIHFNVPDCTVTAGFKFTVKEEKIGGIGRCSARNVSVFLKSGSLPFVRPDGSKIAAKLMKGRRRYYALDMESNGDEYMIRIDAPAPGDWYAIAFRSWSDPDNGKITQQGLGASCDTVLDAELLLEFASIISPMDPKLEYEVHMNESVDSAVMQLFIPDEFVDSSLSLKSTCGEECRIAVHVIAEDHLAGMIMNTTNATVFFKPYSDAFHYVTLRLLSGESSNVSLQFLDNSAAHDSGQVKSVDLMRKSLPDFFLFDYEHLRGNSTKPSAFNLTSDTLSVLSFEIGRVYDVGGTLTLGLKLVDVKEKEKKSIIVIACISLGYYSNITAGGGCTRMENTTAADIYVNYTGPATLHIPFPEPGIWHISLRAFCLEENCHCAATCLNGTACEDCDCMNPCNTKVESRISSLPCIEGRCNSHGKCMHYMSGGFVFAACHCSGAYRGFDCADDTYVLSNSDIIVRVLLLTFSNLAFIGSVYVAVRREYFTEAIVYAAVMFFSTFYHACEAGEDVYSVCIMRLSVLQFCDFFNALLSIWVTLVAMASFGPKLTAFCQITGAVILAMSAEMDRTALWVFLLPAITGSALIGLSWGMRCKRRGTVRYPSRPYRQVSSLFFFFLKLTKLDRIIFRRKMSPVHVRRSIYFPAGLLLVSLGLVCYAFLQTRRNYYIVHSFWHVCVAIGAILLLPKRQYMK</sequence>
<feature type="region of interest" description="Disordered" evidence="23">
    <location>
        <begin position="96"/>
        <end position="148"/>
    </location>
</feature>
<gene>
    <name evidence="27" type="ORF">E2986_13037</name>
</gene>
<evidence type="ECO:0000256" key="22">
    <source>
        <dbReference type="SAM" id="Coils"/>
    </source>
</evidence>
<dbReference type="InterPro" id="IPR026094">
    <property type="entry name" value="GPS2"/>
</dbReference>
<dbReference type="Pfam" id="PF16192">
    <property type="entry name" value="PMT_4TMC"/>
    <property type="match status" value="1"/>
</dbReference>
<dbReference type="GO" id="GO:0005789">
    <property type="term" value="C:endoplasmic reticulum membrane"/>
    <property type="evidence" value="ECO:0007669"/>
    <property type="project" value="UniProtKB-SubCell"/>
</dbReference>
<feature type="disulfide bond" evidence="21">
    <location>
        <begin position="1002"/>
        <end position="1011"/>
    </location>
</feature>
<dbReference type="Proteomes" id="UP000655588">
    <property type="component" value="Unassembled WGS sequence"/>
</dbReference>
<keyword evidence="7" id="KW-1003">Cell membrane</keyword>
<feature type="transmembrane region" description="Helical" evidence="24">
    <location>
        <begin position="1023"/>
        <end position="1042"/>
    </location>
</feature>
<evidence type="ECO:0000313" key="27">
    <source>
        <dbReference type="EMBL" id="KAF3421023.1"/>
    </source>
</evidence>
<dbReference type="AlphaFoldDB" id="A0A833S5Q5"/>
<feature type="compositionally biased region" description="Basic and acidic residues" evidence="23">
    <location>
        <begin position="138"/>
        <end position="148"/>
    </location>
</feature>
<comment type="subcellular location">
    <subcellularLocation>
        <location evidence="2">Cell membrane</location>
        <topology evidence="2">Multi-pass membrane protein</topology>
    </subcellularLocation>
    <subcellularLocation>
        <location evidence="1">Endoplasmic reticulum membrane</location>
        <topology evidence="1">Multi-pass membrane protein</topology>
    </subcellularLocation>
</comment>
<feature type="transmembrane region" description="Helical" evidence="24">
    <location>
        <begin position="1134"/>
        <end position="1154"/>
    </location>
</feature>
<dbReference type="GO" id="GO:0005886">
    <property type="term" value="C:plasma membrane"/>
    <property type="evidence" value="ECO:0007669"/>
    <property type="project" value="UniProtKB-SubCell"/>
</dbReference>
<comment type="caution">
    <text evidence="21">Lacks conserved residue(s) required for the propagation of feature annotation.</text>
</comment>
<dbReference type="GO" id="GO:0004169">
    <property type="term" value="F:dolichyl-phosphate-mannose-protein mannosyltransferase activity"/>
    <property type="evidence" value="ECO:0007669"/>
    <property type="project" value="UniProtKB-EC"/>
</dbReference>
<evidence type="ECO:0000259" key="26">
    <source>
        <dbReference type="PROSITE" id="PS50919"/>
    </source>
</evidence>
<evidence type="ECO:0000256" key="7">
    <source>
        <dbReference type="ARBA" id="ARBA00022475"/>
    </source>
</evidence>
<evidence type="ECO:0000256" key="9">
    <source>
        <dbReference type="ARBA" id="ARBA00022679"/>
    </source>
</evidence>
<dbReference type="Pfam" id="PF02815">
    <property type="entry name" value="MIR"/>
    <property type="match status" value="1"/>
</dbReference>
<dbReference type="InterPro" id="IPR021910">
    <property type="entry name" value="NGX6/PGAP6/MYMK"/>
</dbReference>
<dbReference type="CDD" id="cd23282">
    <property type="entry name" value="beta-trefoil_MIR_POMT2"/>
    <property type="match status" value="1"/>
</dbReference>
<dbReference type="PROSITE" id="PS50026">
    <property type="entry name" value="EGF_3"/>
    <property type="match status" value="1"/>
</dbReference>
<feature type="region of interest" description="Disordered" evidence="23">
    <location>
        <begin position="179"/>
        <end position="205"/>
    </location>
</feature>
<evidence type="ECO:0000256" key="24">
    <source>
        <dbReference type="SAM" id="Phobius"/>
    </source>
</evidence>
<dbReference type="InterPro" id="IPR000742">
    <property type="entry name" value="EGF"/>
</dbReference>
<dbReference type="FunFam" id="2.80.10.50:FF:000026">
    <property type="entry name" value="Blast:Protein O-mannosyl-transferase 2"/>
    <property type="match status" value="1"/>
</dbReference>
<evidence type="ECO:0000256" key="14">
    <source>
        <dbReference type="ARBA" id="ARBA00023136"/>
    </source>
</evidence>
<comment type="similarity">
    <text evidence="5">Belongs to the glycosyltransferase 39 family.</text>
</comment>
<dbReference type="Pfam" id="PF15991">
    <property type="entry name" value="G_path_suppress"/>
    <property type="match status" value="1"/>
</dbReference>
<keyword evidence="9" id="KW-0808">Transferase</keyword>
<dbReference type="PROSITE" id="PS00022">
    <property type="entry name" value="EGF_1"/>
    <property type="match status" value="1"/>
</dbReference>
<keyword evidence="22" id="KW-0175">Coiled coil</keyword>
<keyword evidence="21" id="KW-0245">EGF-like domain</keyword>
<protein>
    <recommendedName>
        <fullName evidence="15">Protein O-mannosyl-transferase 2</fullName>
        <ecNumber evidence="6">2.4.1.109</ecNumber>
    </recommendedName>
    <alternativeName>
        <fullName evidence="20">Protein twisted</fullName>
    </alternativeName>
</protein>
<dbReference type="EMBL" id="WNWW01000898">
    <property type="protein sequence ID" value="KAF3421023.1"/>
    <property type="molecule type" value="Genomic_DNA"/>
</dbReference>
<dbReference type="Pfam" id="PF12036">
    <property type="entry name" value="DUF3522"/>
    <property type="match status" value="1"/>
</dbReference>
<feature type="transmembrane region" description="Helical" evidence="24">
    <location>
        <begin position="1080"/>
        <end position="1105"/>
    </location>
</feature>